<keyword evidence="3" id="KW-1185">Reference proteome</keyword>
<dbReference type="Proteomes" id="UP001066276">
    <property type="component" value="Chromosome 9"/>
</dbReference>
<comment type="caution">
    <text evidence="2">The sequence shown here is derived from an EMBL/GenBank/DDBJ whole genome shotgun (WGS) entry which is preliminary data.</text>
</comment>
<name>A0AAV7N6S9_PLEWA</name>
<evidence type="ECO:0000313" key="2">
    <source>
        <dbReference type="EMBL" id="KAJ1111134.1"/>
    </source>
</evidence>
<dbReference type="AlphaFoldDB" id="A0AAV7N6S9"/>
<feature type="region of interest" description="Disordered" evidence="1">
    <location>
        <begin position="33"/>
        <end position="79"/>
    </location>
</feature>
<feature type="compositionally biased region" description="Acidic residues" evidence="1">
    <location>
        <begin position="38"/>
        <end position="48"/>
    </location>
</feature>
<protein>
    <submittedName>
        <fullName evidence="2">Uncharacterized protein</fullName>
    </submittedName>
</protein>
<evidence type="ECO:0000313" key="3">
    <source>
        <dbReference type="Proteomes" id="UP001066276"/>
    </source>
</evidence>
<reference evidence="2" key="1">
    <citation type="journal article" date="2022" name="bioRxiv">
        <title>Sequencing and chromosome-scale assembly of the giantPleurodeles waltlgenome.</title>
        <authorList>
            <person name="Brown T."/>
            <person name="Elewa A."/>
            <person name="Iarovenko S."/>
            <person name="Subramanian E."/>
            <person name="Araus A.J."/>
            <person name="Petzold A."/>
            <person name="Susuki M."/>
            <person name="Suzuki K.-i.T."/>
            <person name="Hayashi T."/>
            <person name="Toyoda A."/>
            <person name="Oliveira C."/>
            <person name="Osipova E."/>
            <person name="Leigh N.D."/>
            <person name="Simon A."/>
            <person name="Yun M.H."/>
        </authorList>
    </citation>
    <scope>NUCLEOTIDE SEQUENCE</scope>
    <source>
        <strain evidence="2">20211129_DDA</strain>
        <tissue evidence="2">Liver</tissue>
    </source>
</reference>
<organism evidence="2 3">
    <name type="scientific">Pleurodeles waltl</name>
    <name type="common">Iberian ribbed newt</name>
    <dbReference type="NCBI Taxonomy" id="8319"/>
    <lineage>
        <taxon>Eukaryota</taxon>
        <taxon>Metazoa</taxon>
        <taxon>Chordata</taxon>
        <taxon>Craniata</taxon>
        <taxon>Vertebrata</taxon>
        <taxon>Euteleostomi</taxon>
        <taxon>Amphibia</taxon>
        <taxon>Batrachia</taxon>
        <taxon>Caudata</taxon>
        <taxon>Salamandroidea</taxon>
        <taxon>Salamandridae</taxon>
        <taxon>Pleurodelinae</taxon>
        <taxon>Pleurodeles</taxon>
    </lineage>
</organism>
<gene>
    <name evidence="2" type="ORF">NDU88_008472</name>
</gene>
<feature type="compositionally biased region" description="Basic and acidic residues" evidence="1">
    <location>
        <begin position="58"/>
        <end position="74"/>
    </location>
</feature>
<accession>A0AAV7N6S9</accession>
<evidence type="ECO:0000256" key="1">
    <source>
        <dbReference type="SAM" id="MobiDB-lite"/>
    </source>
</evidence>
<sequence>MERCPGGTYQSVVLLQRHERKPEDSARGVIEECGMKEDADEEKEEDGYTEAAEGTLATRKDKEENVEGRARTEAQEGDSDQVLRWNPTTCHVPGGTWMEQIYHINLLKKWAEGDIPNLTVDSVLLENNLKPLEITLCPQQEDLHEAIPDISPGLPVEKKTKLLKVVRQYSKVFSTTPVKTPLIQHNIVTKEGRIVRLKPY</sequence>
<dbReference type="EMBL" id="JANPWB010000013">
    <property type="protein sequence ID" value="KAJ1111134.1"/>
    <property type="molecule type" value="Genomic_DNA"/>
</dbReference>
<proteinExistence type="predicted"/>